<dbReference type="Proteomes" id="UP000503330">
    <property type="component" value="Chromosome"/>
</dbReference>
<accession>A0AAP9MEU9</accession>
<dbReference type="GeneID" id="61926310"/>
<proteinExistence type="predicted"/>
<dbReference type="EMBL" id="CP048838">
    <property type="protein sequence ID" value="QJA03153.1"/>
    <property type="molecule type" value="Genomic_DNA"/>
</dbReference>
<sequence>MRVKDFFKKLWKQDEEQVVQRQDTVERVGKDIEFYRCDPAACDEVVFRMKQVRNACVNEK</sequence>
<dbReference type="AlphaFoldDB" id="A0AAP9MEU9"/>
<reference evidence="1 2" key="1">
    <citation type="submission" date="2020-02" db="EMBL/GenBank/DDBJ databases">
        <authorList>
            <person name="Kociolek L.K."/>
            <person name="Ozer E.A."/>
        </authorList>
    </citation>
    <scope>NUCLEOTIDE SEQUENCE [LARGE SCALE GENOMIC DNA]</scope>
    <source>
        <strain evidence="1 2">ATCC 14501</strain>
    </source>
</reference>
<dbReference type="RefSeq" id="WP_002611384.1">
    <property type="nucleotide sequence ID" value="NZ_BAAACC010000008.1"/>
</dbReference>
<name>A0AAP9MEU9_CLOIN</name>
<evidence type="ECO:0000313" key="2">
    <source>
        <dbReference type="Proteomes" id="UP000503330"/>
    </source>
</evidence>
<evidence type="ECO:0000313" key="1">
    <source>
        <dbReference type="EMBL" id="QJA03153.1"/>
    </source>
</evidence>
<organism evidence="1 2">
    <name type="scientific">Clostridium innocuum</name>
    <dbReference type="NCBI Taxonomy" id="1522"/>
    <lineage>
        <taxon>Bacteria</taxon>
        <taxon>Bacillati</taxon>
        <taxon>Bacillota</taxon>
        <taxon>Clostridia</taxon>
        <taxon>Eubacteriales</taxon>
        <taxon>Clostridiaceae</taxon>
        <taxon>Clostridium</taxon>
    </lineage>
</organism>
<gene>
    <name evidence="1" type="ORF">G4D54_12195</name>
</gene>
<protein>
    <submittedName>
        <fullName evidence="1">Uncharacterized protein</fullName>
    </submittedName>
</protein>